<evidence type="ECO:0000256" key="1">
    <source>
        <dbReference type="ARBA" id="ARBA00011046"/>
    </source>
</evidence>
<dbReference type="SUPFAM" id="SSF46785">
    <property type="entry name" value="Winged helix' DNA-binding domain"/>
    <property type="match status" value="1"/>
</dbReference>
<dbReference type="InterPro" id="IPR036390">
    <property type="entry name" value="WH_DNA-bd_sf"/>
</dbReference>
<evidence type="ECO:0000313" key="5">
    <source>
        <dbReference type="EMBL" id="VAX23327.1"/>
    </source>
</evidence>
<dbReference type="Gene3D" id="1.10.10.10">
    <property type="entry name" value="Winged helix-like DNA-binding domain superfamily/Winged helix DNA-binding domain"/>
    <property type="match status" value="1"/>
</dbReference>
<keyword evidence="2" id="KW-0805">Transcription regulation</keyword>
<evidence type="ECO:0000256" key="3">
    <source>
        <dbReference type="ARBA" id="ARBA00023125"/>
    </source>
</evidence>
<dbReference type="EMBL" id="UOGE01000084">
    <property type="protein sequence ID" value="VAX23327.1"/>
    <property type="molecule type" value="Genomic_DNA"/>
</dbReference>
<gene>
    <name evidence="5" type="ORF">MNBD_NITROSPINAE02-995</name>
</gene>
<proteinExistence type="inferred from homology"/>
<dbReference type="InterPro" id="IPR036388">
    <property type="entry name" value="WH-like_DNA-bd_sf"/>
</dbReference>
<name>A0A3B1D3K6_9ZZZZ</name>
<evidence type="ECO:0008006" key="6">
    <source>
        <dbReference type="Google" id="ProtNLM"/>
    </source>
</evidence>
<keyword evidence="3" id="KW-0238">DNA-binding</keyword>
<reference evidence="5" key="1">
    <citation type="submission" date="2018-06" db="EMBL/GenBank/DDBJ databases">
        <authorList>
            <person name="Zhirakovskaya E."/>
        </authorList>
    </citation>
    <scope>NUCLEOTIDE SEQUENCE</scope>
</reference>
<dbReference type="InterPro" id="IPR005650">
    <property type="entry name" value="BlaI_family"/>
</dbReference>
<dbReference type="PIRSF" id="PIRSF019455">
    <property type="entry name" value="CopR_AtkY"/>
    <property type="match status" value="1"/>
</dbReference>
<comment type="similarity">
    <text evidence="1">Belongs to the BlaI transcriptional regulatory family.</text>
</comment>
<evidence type="ECO:0000256" key="2">
    <source>
        <dbReference type="ARBA" id="ARBA00023015"/>
    </source>
</evidence>
<sequence length="133" mass="15270">MKISRPLGELEMEVMKTLWARGSATGKEIWEDIRTSRKTALTTVLTVVDRLWRKKMISKTKEESLLVFGPLISKDEYTKEMSGRIFSDYLSISSSSLIASFVNTLEKVGPEELDKLSDYINKKKKEKRYQGLS</sequence>
<dbReference type="Pfam" id="PF03965">
    <property type="entry name" value="Penicillinase_R"/>
    <property type="match status" value="1"/>
</dbReference>
<dbReference type="GO" id="GO:0045892">
    <property type="term" value="P:negative regulation of DNA-templated transcription"/>
    <property type="evidence" value="ECO:0007669"/>
    <property type="project" value="InterPro"/>
</dbReference>
<protein>
    <recommendedName>
        <fullName evidence="6">Penicillinase repressor</fullName>
    </recommendedName>
</protein>
<accession>A0A3B1D3K6</accession>
<keyword evidence="4" id="KW-0804">Transcription</keyword>
<dbReference type="AlphaFoldDB" id="A0A3B1D3K6"/>
<organism evidence="5">
    <name type="scientific">hydrothermal vent metagenome</name>
    <dbReference type="NCBI Taxonomy" id="652676"/>
    <lineage>
        <taxon>unclassified sequences</taxon>
        <taxon>metagenomes</taxon>
        <taxon>ecological metagenomes</taxon>
    </lineage>
</organism>
<dbReference type="GO" id="GO:0003677">
    <property type="term" value="F:DNA binding"/>
    <property type="evidence" value="ECO:0007669"/>
    <property type="project" value="UniProtKB-KW"/>
</dbReference>
<evidence type="ECO:0000256" key="4">
    <source>
        <dbReference type="ARBA" id="ARBA00023163"/>
    </source>
</evidence>